<dbReference type="AlphaFoldDB" id="A0A1F5WZ19"/>
<dbReference type="STRING" id="1798351.A2930_03780"/>
<evidence type="ECO:0000313" key="2">
    <source>
        <dbReference type="EMBL" id="OGF80894.1"/>
    </source>
</evidence>
<feature type="signal peptide" evidence="1">
    <location>
        <begin position="1"/>
        <end position="18"/>
    </location>
</feature>
<evidence type="ECO:0000256" key="1">
    <source>
        <dbReference type="SAM" id="SignalP"/>
    </source>
</evidence>
<keyword evidence="1" id="KW-0732">Signal</keyword>
<protein>
    <submittedName>
        <fullName evidence="2">Uncharacterized protein</fullName>
    </submittedName>
</protein>
<accession>A0A1F5WZ19</accession>
<dbReference type="Proteomes" id="UP000178114">
    <property type="component" value="Unassembled WGS sequence"/>
</dbReference>
<evidence type="ECO:0000313" key="3">
    <source>
        <dbReference type="Proteomes" id="UP000178114"/>
    </source>
</evidence>
<sequence>MIFLCFLSFFPFANSAHAGLILQHPTYTGLNQGLAPLEVAAPRSYGLATLSRVRLLTGLVG</sequence>
<gene>
    <name evidence="2" type="ORF">A2930_03780</name>
</gene>
<name>A0A1F5WZ19_9BACT</name>
<dbReference type="EMBL" id="MFID01000024">
    <property type="protein sequence ID" value="OGF80894.1"/>
    <property type="molecule type" value="Genomic_DNA"/>
</dbReference>
<feature type="chain" id="PRO_5009522229" evidence="1">
    <location>
        <begin position="19"/>
        <end position="61"/>
    </location>
</feature>
<organism evidence="2 3">
    <name type="scientific">Candidatus Giovannonibacteria bacterium RIFCSPLOWO2_01_FULL_45_34</name>
    <dbReference type="NCBI Taxonomy" id="1798351"/>
    <lineage>
        <taxon>Bacteria</taxon>
        <taxon>Candidatus Giovannoniibacteriota</taxon>
    </lineage>
</organism>
<reference evidence="2 3" key="1">
    <citation type="journal article" date="2016" name="Nat. Commun.">
        <title>Thousands of microbial genomes shed light on interconnected biogeochemical processes in an aquifer system.</title>
        <authorList>
            <person name="Anantharaman K."/>
            <person name="Brown C.T."/>
            <person name="Hug L.A."/>
            <person name="Sharon I."/>
            <person name="Castelle C.J."/>
            <person name="Probst A.J."/>
            <person name="Thomas B.C."/>
            <person name="Singh A."/>
            <person name="Wilkins M.J."/>
            <person name="Karaoz U."/>
            <person name="Brodie E.L."/>
            <person name="Williams K.H."/>
            <person name="Hubbard S.S."/>
            <person name="Banfield J.F."/>
        </authorList>
    </citation>
    <scope>NUCLEOTIDE SEQUENCE [LARGE SCALE GENOMIC DNA]</scope>
</reference>
<comment type="caution">
    <text evidence="2">The sequence shown here is derived from an EMBL/GenBank/DDBJ whole genome shotgun (WGS) entry which is preliminary data.</text>
</comment>
<proteinExistence type="predicted"/>